<accession>A0ACB7PLI6</accession>
<organism evidence="1 2">
    <name type="scientific">Chaetomium tenue</name>
    <dbReference type="NCBI Taxonomy" id="1854479"/>
    <lineage>
        <taxon>Eukaryota</taxon>
        <taxon>Fungi</taxon>
        <taxon>Dikarya</taxon>
        <taxon>Ascomycota</taxon>
        <taxon>Pezizomycotina</taxon>
        <taxon>Sordariomycetes</taxon>
        <taxon>Sordariomycetidae</taxon>
        <taxon>Sordariales</taxon>
        <taxon>Chaetomiaceae</taxon>
        <taxon>Chaetomium</taxon>
    </lineage>
</organism>
<protein>
    <submittedName>
        <fullName evidence="1">Uncharacterized protein</fullName>
    </submittedName>
</protein>
<evidence type="ECO:0000313" key="2">
    <source>
        <dbReference type="Proteomes" id="UP000724584"/>
    </source>
</evidence>
<proteinExistence type="predicted"/>
<evidence type="ECO:0000313" key="1">
    <source>
        <dbReference type="EMBL" id="KAH6641880.1"/>
    </source>
</evidence>
<gene>
    <name evidence="1" type="ORF">F5144DRAFT_565117</name>
</gene>
<sequence>MSHPIRRKSMLHVDPEGSKAKHLDPPAMGHERFIEYEPPHLDADAICATLNCHKSYELQAGYVIHDLPCLGAFAFYGDLTDAEELALCEREARRLVRIANTNSAVVLQGSEDMFGPATQEGYLRLHRLGRKLIRSFQICQHDAAVNATENMGGDRSYMTCADLQSQLLSNFDIATGEERFTGFTTTADAEVDRCYHAVVNYMTAILVRIILQTVRGEYWVNHLVAVVARLAAKVKVIGTDLPRSVELSLQKATDARIRIHQRAARDSRYAITRPKWYGGDEEIIKNRIHAQVGEAAKYFVEMDTLYNSTVPILISSLSDFAVSNPMAPATDDFESCVAMYESFITAEQVLLCQQRDGGIGAASEVGTTRAFTGGFQVCLQAWETLAKKPVDPKTTSWTSMQWKWSRVDETTGALLPENRQGTVKLTSMKSVIAATVPYSLISGSSTAVFSGLIDMILFDSGRYHKSSLLLIKQPNVLCTAIVRTSTYEARRPDTVADNDAYPVAETFLLKKRAVVNTSTGLDPKNTALTPVLRRRQHENEIRLRDRDSTKEALESVLKKFNTWVLDDNVIIVPYKKYAWGSMAISALLVIGGLVVGFVVGERINGVDPFNISMFCWALAAFLLLVAKAIRVEHWPWSSFLRGQCPCRSVSEVVAVTGVDPQVLLAILLRLDNRIYLRTRGPFNCFFRRRSDDAGGFSIDVPIRCSTAMEGGLIPIKVLTDWGPRLVFIYTHSWATYNVAEHSSSHSGRVHCRDVTHPSSWEGDLPCYRLSVMGKDDKVITARVLGVFERDCYFC</sequence>
<dbReference type="EMBL" id="JAGIZQ010000002">
    <property type="protein sequence ID" value="KAH6641880.1"/>
    <property type="molecule type" value="Genomic_DNA"/>
</dbReference>
<keyword evidence="2" id="KW-1185">Reference proteome</keyword>
<reference evidence="1 2" key="1">
    <citation type="journal article" date="2021" name="Nat. Commun.">
        <title>Genetic determinants of endophytism in the Arabidopsis root mycobiome.</title>
        <authorList>
            <person name="Mesny F."/>
            <person name="Miyauchi S."/>
            <person name="Thiergart T."/>
            <person name="Pickel B."/>
            <person name="Atanasova L."/>
            <person name="Karlsson M."/>
            <person name="Huettel B."/>
            <person name="Barry K.W."/>
            <person name="Haridas S."/>
            <person name="Chen C."/>
            <person name="Bauer D."/>
            <person name="Andreopoulos W."/>
            <person name="Pangilinan J."/>
            <person name="LaButti K."/>
            <person name="Riley R."/>
            <person name="Lipzen A."/>
            <person name="Clum A."/>
            <person name="Drula E."/>
            <person name="Henrissat B."/>
            <person name="Kohler A."/>
            <person name="Grigoriev I.V."/>
            <person name="Martin F.M."/>
            <person name="Hacquard S."/>
        </authorList>
    </citation>
    <scope>NUCLEOTIDE SEQUENCE [LARGE SCALE GENOMIC DNA]</scope>
    <source>
        <strain evidence="1 2">MPI-SDFR-AT-0079</strain>
    </source>
</reference>
<comment type="caution">
    <text evidence="1">The sequence shown here is derived from an EMBL/GenBank/DDBJ whole genome shotgun (WGS) entry which is preliminary data.</text>
</comment>
<name>A0ACB7PLI6_9PEZI</name>
<dbReference type="Proteomes" id="UP000724584">
    <property type="component" value="Unassembled WGS sequence"/>
</dbReference>